<dbReference type="GeneID" id="59347388"/>
<accession>A0A8H6W0P1</accession>
<keyword evidence="1" id="KW-0175">Coiled coil</keyword>
<comment type="caution">
    <text evidence="2">The sequence shown here is derived from an EMBL/GenBank/DDBJ whole genome shotgun (WGS) entry which is preliminary data.</text>
</comment>
<dbReference type="Proteomes" id="UP000636479">
    <property type="component" value="Unassembled WGS sequence"/>
</dbReference>
<evidence type="ECO:0000256" key="1">
    <source>
        <dbReference type="SAM" id="Coils"/>
    </source>
</evidence>
<dbReference type="AlphaFoldDB" id="A0A8H6W0P1"/>
<dbReference type="RefSeq" id="XP_037218114.1">
    <property type="nucleotide sequence ID" value="XM_037364872.1"/>
</dbReference>
<reference evidence="2" key="1">
    <citation type="submission" date="2020-05" db="EMBL/GenBank/DDBJ databases">
        <title>Mycena genomes resolve the evolution of fungal bioluminescence.</title>
        <authorList>
            <person name="Tsai I.J."/>
        </authorList>
    </citation>
    <scope>NUCLEOTIDE SEQUENCE</scope>
    <source>
        <strain evidence="2">171206Taipei</strain>
    </source>
</reference>
<dbReference type="InterPro" id="IPR032675">
    <property type="entry name" value="LRR_dom_sf"/>
</dbReference>
<evidence type="ECO:0008006" key="4">
    <source>
        <dbReference type="Google" id="ProtNLM"/>
    </source>
</evidence>
<dbReference type="Gene3D" id="3.80.10.10">
    <property type="entry name" value="Ribonuclease Inhibitor"/>
    <property type="match status" value="1"/>
</dbReference>
<keyword evidence="3" id="KW-1185">Reference proteome</keyword>
<name>A0A8H6W0P1_9AGAR</name>
<organism evidence="2 3">
    <name type="scientific">Mycena indigotica</name>
    <dbReference type="NCBI Taxonomy" id="2126181"/>
    <lineage>
        <taxon>Eukaryota</taxon>
        <taxon>Fungi</taxon>
        <taxon>Dikarya</taxon>
        <taxon>Basidiomycota</taxon>
        <taxon>Agaricomycotina</taxon>
        <taxon>Agaricomycetes</taxon>
        <taxon>Agaricomycetidae</taxon>
        <taxon>Agaricales</taxon>
        <taxon>Marasmiineae</taxon>
        <taxon>Mycenaceae</taxon>
        <taxon>Mycena</taxon>
    </lineage>
</organism>
<dbReference type="OrthoDB" id="3365698at2759"/>
<dbReference type="SUPFAM" id="SSF52047">
    <property type="entry name" value="RNI-like"/>
    <property type="match status" value="1"/>
</dbReference>
<feature type="coiled-coil region" evidence="1">
    <location>
        <begin position="27"/>
        <end position="61"/>
    </location>
</feature>
<dbReference type="EMBL" id="JACAZF010000007">
    <property type="protein sequence ID" value="KAF7298726.1"/>
    <property type="molecule type" value="Genomic_DNA"/>
</dbReference>
<evidence type="ECO:0000313" key="3">
    <source>
        <dbReference type="Proteomes" id="UP000636479"/>
    </source>
</evidence>
<gene>
    <name evidence="2" type="ORF">MIND_00820100</name>
</gene>
<dbReference type="PANTHER" id="PTHR38926:SF72">
    <property type="entry name" value="IM:7136021-RELATED"/>
    <property type="match status" value="1"/>
</dbReference>
<proteinExistence type="predicted"/>
<dbReference type="PANTHER" id="PTHR38926">
    <property type="entry name" value="F-BOX DOMAIN CONTAINING PROTEIN, EXPRESSED"/>
    <property type="match status" value="1"/>
</dbReference>
<sequence length="558" mass="62366">MSSVFAAWLGTNYCPTEDEVQDIRAFLAESQARVDSLNEAIAKLQEERDKLMEHITAHQVLCAPIRRLPPDVLRELFAQCLPVGRNCAMSAREGPILLGRICSSWRSLVRHTPELWSRLHVVEPPLSTWYGAVSHRIQSAKVQQRLQAIKLWLDRAGSLPLSISFQRDGERGTNSATMTRNNSTLLPFLASYVPRCTSLHLDCPAVLFDELAHIPSEQRVIIEDITLQGGWSIDRTSSWETLRVLESPTLRRLTLAFYECIVQMERLPVNWVHLTFLKIRDPFTSGLGHKAKISKVLSGCFNLRTCVLELCDSDDIGTGLGGTVAIPPSKAVLPHLQHLQLSTDFSLLPHLVLPSLRHLILQREDDGYAPPRDDCLLDNIQHILPTLASSPRLETLRCALKLPDDSLMDLLAALPSTLLTLELVDNPADPQLDDPALEYIAKSGCYPELHTLQLRKCESISEEGIIAFLQLQVTSNLRELHIEYDTGIVPPRRPGADALAQQLQPFRAAGTEIRVTRRRTGMSMVFSPFSGMSHLLTKAEREAFFELGSSGPEEIIDD</sequence>
<protein>
    <recommendedName>
        <fullName evidence="4">F-box domain-containing protein</fullName>
    </recommendedName>
</protein>
<evidence type="ECO:0000313" key="2">
    <source>
        <dbReference type="EMBL" id="KAF7298726.1"/>
    </source>
</evidence>